<dbReference type="OrthoDB" id="2132071at2759"/>
<sequence>MYLLFLSTISSLLHPAASKILANFVMPHGGIALDPTHFNATNSTALEQAWEIHRACKQVGEEIASLKPELILLSTPHGIADLRNFVLYLNPVASGFADTDNCDCPPCCYNATVNVDTGMSQFIVEALGYQNNVSGLSGYGPPGQSSEPFPLRWGEVIPFHFMPGLNESKVVILSHPSRRYSEDVEMIPELLKLGSSLYSILETSSKRVVIVISADLAHTHSASGPYGYSNASEPFDEACGKWATSLQPDYLLTTAASLVDQALSCGYTGLVTLHGLMEAGDIATWTPSLRVNHHPSYYGMMVASFYRSDLFPVSVHVEK</sequence>
<evidence type="ECO:0000313" key="3">
    <source>
        <dbReference type="EMBL" id="CAG5114861.1"/>
    </source>
</evidence>
<reference evidence="3" key="1">
    <citation type="submission" date="2021-04" db="EMBL/GenBank/DDBJ databases">
        <authorList>
            <consortium name="Molecular Ecology Group"/>
        </authorList>
    </citation>
    <scope>NUCLEOTIDE SEQUENCE</scope>
</reference>
<proteinExistence type="predicted"/>
<feature type="signal peptide" evidence="1">
    <location>
        <begin position="1"/>
        <end position="18"/>
    </location>
</feature>
<dbReference type="Proteomes" id="UP000678393">
    <property type="component" value="Unassembled WGS sequence"/>
</dbReference>
<keyword evidence="4" id="KW-1185">Reference proteome</keyword>
<feature type="domain" description="Extradiol ring-cleavage dioxygenase class III enzyme subunit B" evidence="2">
    <location>
        <begin position="47"/>
        <end position="238"/>
    </location>
</feature>
<dbReference type="SUPFAM" id="SSF53213">
    <property type="entry name" value="LigB-like"/>
    <property type="match status" value="1"/>
</dbReference>
<evidence type="ECO:0000256" key="1">
    <source>
        <dbReference type="SAM" id="SignalP"/>
    </source>
</evidence>
<dbReference type="GO" id="GO:0008198">
    <property type="term" value="F:ferrous iron binding"/>
    <property type="evidence" value="ECO:0007669"/>
    <property type="project" value="InterPro"/>
</dbReference>
<organism evidence="3 4">
    <name type="scientific">Candidula unifasciata</name>
    <dbReference type="NCBI Taxonomy" id="100452"/>
    <lineage>
        <taxon>Eukaryota</taxon>
        <taxon>Metazoa</taxon>
        <taxon>Spiralia</taxon>
        <taxon>Lophotrochozoa</taxon>
        <taxon>Mollusca</taxon>
        <taxon>Gastropoda</taxon>
        <taxon>Heterobranchia</taxon>
        <taxon>Euthyneura</taxon>
        <taxon>Panpulmonata</taxon>
        <taxon>Eupulmonata</taxon>
        <taxon>Stylommatophora</taxon>
        <taxon>Helicina</taxon>
        <taxon>Helicoidea</taxon>
        <taxon>Geomitridae</taxon>
        <taxon>Candidula</taxon>
    </lineage>
</organism>
<dbReference type="InterPro" id="IPR004183">
    <property type="entry name" value="Xdiol_dOase_suB"/>
</dbReference>
<dbReference type="Pfam" id="PF02900">
    <property type="entry name" value="LigB"/>
    <property type="match status" value="1"/>
</dbReference>
<evidence type="ECO:0000259" key="2">
    <source>
        <dbReference type="Pfam" id="PF02900"/>
    </source>
</evidence>
<dbReference type="GO" id="GO:0016702">
    <property type="term" value="F:oxidoreductase activity, acting on single donors with incorporation of molecular oxygen, incorporation of two atoms of oxygen"/>
    <property type="evidence" value="ECO:0007669"/>
    <property type="project" value="UniProtKB-ARBA"/>
</dbReference>
<name>A0A8S3YHA5_9EUPU</name>
<dbReference type="AlphaFoldDB" id="A0A8S3YHA5"/>
<evidence type="ECO:0000313" key="4">
    <source>
        <dbReference type="Proteomes" id="UP000678393"/>
    </source>
</evidence>
<dbReference type="Gene3D" id="3.40.830.10">
    <property type="entry name" value="LigB-like"/>
    <property type="match status" value="1"/>
</dbReference>
<keyword evidence="1" id="KW-0732">Signal</keyword>
<dbReference type="EMBL" id="CAJHNH020000047">
    <property type="protein sequence ID" value="CAG5114861.1"/>
    <property type="molecule type" value="Genomic_DNA"/>
</dbReference>
<feature type="chain" id="PRO_5035713366" description="Extradiol ring-cleavage dioxygenase class III enzyme subunit B domain-containing protein" evidence="1">
    <location>
        <begin position="19"/>
        <end position="319"/>
    </location>
</feature>
<accession>A0A8S3YHA5</accession>
<protein>
    <recommendedName>
        <fullName evidence="2">Extradiol ring-cleavage dioxygenase class III enzyme subunit B domain-containing protein</fullName>
    </recommendedName>
</protein>
<comment type="caution">
    <text evidence="3">The sequence shown here is derived from an EMBL/GenBank/DDBJ whole genome shotgun (WGS) entry which is preliminary data.</text>
</comment>
<gene>
    <name evidence="3" type="ORF">CUNI_LOCUS419</name>
</gene>